<evidence type="ECO:0000256" key="1">
    <source>
        <dbReference type="SAM" id="MobiDB-lite"/>
    </source>
</evidence>
<dbReference type="GeneID" id="6014366"/>
<proteinExistence type="predicted"/>
<dbReference type="RefSeq" id="XP_001837804.1">
    <property type="nucleotide sequence ID" value="XM_001837752.2"/>
</dbReference>
<feature type="compositionally biased region" description="Basic and acidic residues" evidence="1">
    <location>
        <begin position="57"/>
        <end position="66"/>
    </location>
</feature>
<organism evidence="2 3">
    <name type="scientific">Coprinopsis cinerea (strain Okayama-7 / 130 / ATCC MYA-4618 / FGSC 9003)</name>
    <name type="common">Inky cap fungus</name>
    <name type="synonym">Hormographiella aspergillata</name>
    <dbReference type="NCBI Taxonomy" id="240176"/>
    <lineage>
        <taxon>Eukaryota</taxon>
        <taxon>Fungi</taxon>
        <taxon>Dikarya</taxon>
        <taxon>Basidiomycota</taxon>
        <taxon>Agaricomycotina</taxon>
        <taxon>Agaricomycetes</taxon>
        <taxon>Agaricomycetidae</taxon>
        <taxon>Agaricales</taxon>
        <taxon>Agaricineae</taxon>
        <taxon>Psathyrellaceae</taxon>
        <taxon>Coprinopsis</taxon>
    </lineage>
</organism>
<reference evidence="2 3" key="1">
    <citation type="journal article" date="2010" name="Proc. Natl. Acad. Sci. U.S.A.">
        <title>Insights into evolution of multicellular fungi from the assembled chromosomes of the mushroom Coprinopsis cinerea (Coprinus cinereus).</title>
        <authorList>
            <person name="Stajich J.E."/>
            <person name="Wilke S.K."/>
            <person name="Ahren D."/>
            <person name="Au C.H."/>
            <person name="Birren B.W."/>
            <person name="Borodovsky M."/>
            <person name="Burns C."/>
            <person name="Canback B."/>
            <person name="Casselton L.A."/>
            <person name="Cheng C.K."/>
            <person name="Deng J."/>
            <person name="Dietrich F.S."/>
            <person name="Fargo D.C."/>
            <person name="Farman M.L."/>
            <person name="Gathman A.C."/>
            <person name="Goldberg J."/>
            <person name="Guigo R."/>
            <person name="Hoegger P.J."/>
            <person name="Hooker J.B."/>
            <person name="Huggins A."/>
            <person name="James T.Y."/>
            <person name="Kamada T."/>
            <person name="Kilaru S."/>
            <person name="Kodira C."/>
            <person name="Kues U."/>
            <person name="Kupfer D."/>
            <person name="Kwan H.S."/>
            <person name="Lomsadze A."/>
            <person name="Li W."/>
            <person name="Lilly W.W."/>
            <person name="Ma L.J."/>
            <person name="Mackey A.J."/>
            <person name="Manning G."/>
            <person name="Martin F."/>
            <person name="Muraguchi H."/>
            <person name="Natvig D.O."/>
            <person name="Palmerini H."/>
            <person name="Ramesh M.A."/>
            <person name="Rehmeyer C.J."/>
            <person name="Roe B.A."/>
            <person name="Shenoy N."/>
            <person name="Stanke M."/>
            <person name="Ter-Hovhannisyan V."/>
            <person name="Tunlid A."/>
            <person name="Velagapudi R."/>
            <person name="Vision T.J."/>
            <person name="Zeng Q."/>
            <person name="Zolan M.E."/>
            <person name="Pukkila P.J."/>
        </authorList>
    </citation>
    <scope>NUCLEOTIDE SEQUENCE [LARGE SCALE GENOMIC DNA]</scope>
    <source>
        <strain evidence="3">Okayama-7 / 130 / ATCC MYA-4618 / FGSC 9003</strain>
    </source>
</reference>
<accession>A8P022</accession>
<dbReference type="Proteomes" id="UP000001861">
    <property type="component" value="Unassembled WGS sequence"/>
</dbReference>
<feature type="compositionally biased region" description="Basic and acidic residues" evidence="1">
    <location>
        <begin position="84"/>
        <end position="97"/>
    </location>
</feature>
<evidence type="ECO:0000313" key="3">
    <source>
        <dbReference type="Proteomes" id="UP000001861"/>
    </source>
</evidence>
<feature type="compositionally biased region" description="Low complexity" evidence="1">
    <location>
        <begin position="1"/>
        <end position="12"/>
    </location>
</feature>
<dbReference type="KEGG" id="cci:CC1G_11449"/>
<sequence length="109" mass="12658">MSSNQQQSQRNQVIPEEMEAQKHIHRHRGSVNEQGQADSPIFRDDEAFARYQMGDPNPHRQADEKTQVNTMNQSITQNHHARGGAKEKAKEGPRREEMEDLQPQLREML</sequence>
<dbReference type="EMBL" id="AACS02000006">
    <property type="protein sequence ID" value="EAU84011.1"/>
    <property type="molecule type" value="Genomic_DNA"/>
</dbReference>
<evidence type="ECO:0000313" key="2">
    <source>
        <dbReference type="EMBL" id="EAU84011.1"/>
    </source>
</evidence>
<protein>
    <submittedName>
        <fullName evidence="2">Uncharacterized protein</fullName>
    </submittedName>
</protein>
<comment type="caution">
    <text evidence="2">The sequence shown here is derived from an EMBL/GenBank/DDBJ whole genome shotgun (WGS) entry which is preliminary data.</text>
</comment>
<feature type="region of interest" description="Disordered" evidence="1">
    <location>
        <begin position="1"/>
        <end position="109"/>
    </location>
</feature>
<dbReference type="InParanoid" id="A8P022"/>
<dbReference type="OrthoDB" id="3012858at2759"/>
<gene>
    <name evidence="2" type="ORF">CC1G_11449</name>
</gene>
<dbReference type="AlphaFoldDB" id="A8P022"/>
<name>A8P022_COPC7</name>
<dbReference type="VEuPathDB" id="FungiDB:CC1G_11449"/>
<keyword evidence="3" id="KW-1185">Reference proteome</keyword>
<feature type="compositionally biased region" description="Polar residues" evidence="1">
    <location>
        <begin position="67"/>
        <end position="78"/>
    </location>
</feature>